<dbReference type="GO" id="GO:0042545">
    <property type="term" value="P:cell wall modification"/>
    <property type="evidence" value="ECO:0007669"/>
    <property type="project" value="InterPro"/>
</dbReference>
<dbReference type="Gene3D" id="2.160.20.10">
    <property type="entry name" value="Single-stranded right-handed beta-helix, Pectin lyase-like"/>
    <property type="match status" value="1"/>
</dbReference>
<evidence type="ECO:0000256" key="4">
    <source>
        <dbReference type="SAM" id="SignalP"/>
    </source>
</evidence>
<accession>A0AAP0S285</accession>
<keyword evidence="4" id="KW-0732">Signal</keyword>
<evidence type="ECO:0000256" key="3">
    <source>
        <dbReference type="ARBA" id="ARBA00023085"/>
    </source>
</evidence>
<evidence type="ECO:0000259" key="5">
    <source>
        <dbReference type="Pfam" id="PF01095"/>
    </source>
</evidence>
<dbReference type="InterPro" id="IPR000070">
    <property type="entry name" value="Pectinesterase_cat"/>
</dbReference>
<dbReference type="AlphaFoldDB" id="A0AAP0S285"/>
<dbReference type="SUPFAM" id="SSF51126">
    <property type="entry name" value="Pectin lyase-like"/>
    <property type="match status" value="1"/>
</dbReference>
<reference evidence="6 7" key="1">
    <citation type="journal article" date="2024" name="Plant J.">
        <title>Genome sequences and population genomics reveal climatic adaptation and genomic divergence between two closely related sweetgum species.</title>
        <authorList>
            <person name="Xu W.Q."/>
            <person name="Ren C.Q."/>
            <person name="Zhang X.Y."/>
            <person name="Comes H.P."/>
            <person name="Liu X.H."/>
            <person name="Li Y.G."/>
            <person name="Kettle C.J."/>
            <person name="Jalonen R."/>
            <person name="Gaisberger H."/>
            <person name="Ma Y.Z."/>
            <person name="Qiu Y.X."/>
        </authorList>
    </citation>
    <scope>NUCLEOTIDE SEQUENCE [LARGE SCALE GENOMIC DNA]</scope>
    <source>
        <strain evidence="6">Hangzhou</strain>
    </source>
</reference>
<sequence length="123" mass="12933">MAVLGGCKLIKDTFLILPLFLILFTVSAVASSSSSTTFNVTVASNGSGNYKTINEAMAAALTLSESSFVIHIKEGTCSENMEVPSDKTNIVFIGDGSTKTVVTANRSNGTSYGSMDSETLNKY</sequence>
<dbReference type="InterPro" id="IPR011050">
    <property type="entry name" value="Pectin_lyase_fold/virulence"/>
</dbReference>
<evidence type="ECO:0000256" key="1">
    <source>
        <dbReference type="ARBA" id="ARBA00005184"/>
    </source>
</evidence>
<dbReference type="InterPro" id="IPR012334">
    <property type="entry name" value="Pectin_lyas_fold"/>
</dbReference>
<organism evidence="6 7">
    <name type="scientific">Liquidambar formosana</name>
    <name type="common">Formosan gum</name>
    <dbReference type="NCBI Taxonomy" id="63359"/>
    <lineage>
        <taxon>Eukaryota</taxon>
        <taxon>Viridiplantae</taxon>
        <taxon>Streptophyta</taxon>
        <taxon>Embryophyta</taxon>
        <taxon>Tracheophyta</taxon>
        <taxon>Spermatophyta</taxon>
        <taxon>Magnoliopsida</taxon>
        <taxon>eudicotyledons</taxon>
        <taxon>Gunneridae</taxon>
        <taxon>Pentapetalae</taxon>
        <taxon>Saxifragales</taxon>
        <taxon>Altingiaceae</taxon>
        <taxon>Liquidambar</taxon>
    </lineage>
</organism>
<dbReference type="EMBL" id="JBBPBK010000003">
    <property type="protein sequence ID" value="KAK9288403.1"/>
    <property type="molecule type" value="Genomic_DNA"/>
</dbReference>
<gene>
    <name evidence="6" type="ORF">L1049_016859</name>
</gene>
<feature type="chain" id="PRO_5042870111" description="Pectinesterase catalytic domain-containing protein" evidence="4">
    <location>
        <begin position="32"/>
        <end position="123"/>
    </location>
</feature>
<feature type="domain" description="Pectinesterase catalytic" evidence="5">
    <location>
        <begin position="39"/>
        <end position="119"/>
    </location>
</feature>
<dbReference type="PANTHER" id="PTHR31707">
    <property type="entry name" value="PECTINESTERASE"/>
    <property type="match status" value="1"/>
</dbReference>
<dbReference type="GO" id="GO:0030599">
    <property type="term" value="F:pectinesterase activity"/>
    <property type="evidence" value="ECO:0007669"/>
    <property type="project" value="InterPro"/>
</dbReference>
<comment type="caution">
    <text evidence="6">The sequence shown here is derived from an EMBL/GenBank/DDBJ whole genome shotgun (WGS) entry which is preliminary data.</text>
</comment>
<evidence type="ECO:0000313" key="7">
    <source>
        <dbReference type="Proteomes" id="UP001415857"/>
    </source>
</evidence>
<dbReference type="Pfam" id="PF01095">
    <property type="entry name" value="Pectinesterase"/>
    <property type="match status" value="1"/>
</dbReference>
<proteinExistence type="predicted"/>
<feature type="signal peptide" evidence="4">
    <location>
        <begin position="1"/>
        <end position="31"/>
    </location>
</feature>
<keyword evidence="7" id="KW-1185">Reference proteome</keyword>
<keyword evidence="3" id="KW-0063">Aspartyl esterase</keyword>
<name>A0AAP0S285_LIQFO</name>
<protein>
    <recommendedName>
        <fullName evidence="5">Pectinesterase catalytic domain-containing protein</fullName>
    </recommendedName>
</protein>
<evidence type="ECO:0000256" key="2">
    <source>
        <dbReference type="ARBA" id="ARBA00022801"/>
    </source>
</evidence>
<keyword evidence="2" id="KW-0378">Hydrolase</keyword>
<comment type="pathway">
    <text evidence="1">Glycan metabolism; pectin degradation; 2-dehydro-3-deoxy-D-gluconate from pectin: step 1/5.</text>
</comment>
<evidence type="ECO:0000313" key="6">
    <source>
        <dbReference type="EMBL" id="KAK9288403.1"/>
    </source>
</evidence>
<dbReference type="Proteomes" id="UP001415857">
    <property type="component" value="Unassembled WGS sequence"/>
</dbReference>